<evidence type="ECO:0000313" key="5">
    <source>
        <dbReference type="Proteomes" id="UP000243876"/>
    </source>
</evidence>
<dbReference type="GO" id="GO:0003682">
    <property type="term" value="F:chromatin binding"/>
    <property type="evidence" value="ECO:0007669"/>
    <property type="project" value="TreeGrafter"/>
</dbReference>
<dbReference type="Pfam" id="PF01593">
    <property type="entry name" value="Amino_oxidase"/>
    <property type="match status" value="1"/>
</dbReference>
<protein>
    <submittedName>
        <fullName evidence="4">SPOSA6832_00538-mRNA-1:cds</fullName>
    </submittedName>
</protein>
<evidence type="ECO:0000259" key="3">
    <source>
        <dbReference type="Pfam" id="PF01593"/>
    </source>
</evidence>
<dbReference type="PANTHER" id="PTHR10742:SF386">
    <property type="entry name" value="LYSINE-SPECIFIC HISTONE DEMETHYLASE 1A"/>
    <property type="match status" value="1"/>
</dbReference>
<dbReference type="GO" id="GO:0006338">
    <property type="term" value="P:chromatin remodeling"/>
    <property type="evidence" value="ECO:0007669"/>
    <property type="project" value="TreeGrafter"/>
</dbReference>
<evidence type="ECO:0000256" key="1">
    <source>
        <dbReference type="ARBA" id="ARBA00005995"/>
    </source>
</evidence>
<dbReference type="OrthoDB" id="5046242at2759"/>
<dbReference type="Proteomes" id="UP000243876">
    <property type="component" value="Unassembled WGS sequence"/>
</dbReference>
<dbReference type="GO" id="GO:0016491">
    <property type="term" value="F:oxidoreductase activity"/>
    <property type="evidence" value="ECO:0007669"/>
    <property type="project" value="UniProtKB-KW"/>
</dbReference>
<dbReference type="PANTHER" id="PTHR10742">
    <property type="entry name" value="FLAVIN MONOAMINE OXIDASE"/>
    <property type="match status" value="1"/>
</dbReference>
<evidence type="ECO:0000313" key="4">
    <source>
        <dbReference type="EMBL" id="CEQ39053.1"/>
    </source>
</evidence>
<accession>A0A0D6EGW9</accession>
<dbReference type="Gene3D" id="3.90.660.10">
    <property type="match status" value="1"/>
</dbReference>
<keyword evidence="2" id="KW-0560">Oxidoreductase</keyword>
<dbReference type="SUPFAM" id="SSF54373">
    <property type="entry name" value="FAD-linked reductases, C-terminal domain"/>
    <property type="match status" value="1"/>
</dbReference>
<dbReference type="GO" id="GO:0050660">
    <property type="term" value="F:flavin adenine dinucleotide binding"/>
    <property type="evidence" value="ECO:0007669"/>
    <property type="project" value="TreeGrafter"/>
</dbReference>
<proteinExistence type="inferred from homology"/>
<gene>
    <name evidence="4" type="primary">SPOSA6832_00538</name>
</gene>
<reference evidence="5" key="1">
    <citation type="submission" date="2015-02" db="EMBL/GenBank/DDBJ databases">
        <authorList>
            <person name="Gon?alves P."/>
        </authorList>
    </citation>
    <scope>NUCLEOTIDE SEQUENCE [LARGE SCALE GENOMIC DNA]</scope>
</reference>
<dbReference type="Gene3D" id="3.50.50.60">
    <property type="entry name" value="FAD/NAD(P)-binding domain"/>
    <property type="match status" value="1"/>
</dbReference>
<keyword evidence="5" id="KW-1185">Reference proteome</keyword>
<dbReference type="SUPFAM" id="SSF51905">
    <property type="entry name" value="FAD/NAD(P)-binding domain"/>
    <property type="match status" value="1"/>
</dbReference>
<organism evidence="4 5">
    <name type="scientific">Sporidiobolus salmonicolor</name>
    <name type="common">Yeast-like fungus</name>
    <name type="synonym">Sporobolomyces salmonicolor</name>
    <dbReference type="NCBI Taxonomy" id="5005"/>
    <lineage>
        <taxon>Eukaryota</taxon>
        <taxon>Fungi</taxon>
        <taxon>Dikarya</taxon>
        <taxon>Basidiomycota</taxon>
        <taxon>Pucciniomycotina</taxon>
        <taxon>Microbotryomycetes</taxon>
        <taxon>Sporidiobolales</taxon>
        <taxon>Sporidiobolaceae</taxon>
        <taxon>Sporobolomyces</taxon>
    </lineage>
</organism>
<evidence type="ECO:0000256" key="2">
    <source>
        <dbReference type="ARBA" id="ARBA00023002"/>
    </source>
</evidence>
<dbReference type="InterPro" id="IPR050281">
    <property type="entry name" value="Flavin_monoamine_oxidase"/>
</dbReference>
<dbReference type="InterPro" id="IPR002937">
    <property type="entry name" value="Amino_oxidase"/>
</dbReference>
<comment type="similarity">
    <text evidence="1">Belongs to the flavin monoamine oxidase family.</text>
</comment>
<dbReference type="EMBL" id="CENE01000002">
    <property type="protein sequence ID" value="CEQ39053.1"/>
    <property type="molecule type" value="Genomic_DNA"/>
</dbReference>
<feature type="domain" description="Amine oxidase" evidence="3">
    <location>
        <begin position="16"/>
        <end position="451"/>
    </location>
</feature>
<sequence length="464" mass="48583">MASYDTIIIGTGLSALSAARTLSPHGGSIALLEARDRIGGRAHTHTEGAPVDLGCSMIHGVREGNPAKKLVEALKMDIHIAEGAKGLVIGDNGPLSEDEATSLFASSSQTAFKPSPSTPSKASIASLLLPTIQHDPRLVALARTAEIGAGITLEETSAKYAGFERGFAGTDGWPEGGYGEVVKNLVADLKATGGEVHLEEEVVALEDLGAEKGVKVTTRRRTTFIAKTVISTIPLAVLQQRPPTFSPTLSAPFLGAIERTRVGVLEKVVLGYPSAWWPSPSDNGSFLLLPLSAADTTAPPRSLPDLFARTVIPVASFQRLASPPHPTLLAYLGADAGKFISAFPAEEVASALHDYIVSRLAPASATPVPEPTRKVVTSWLKDPFSLGATSTPVPLAPSSSSGEASTPLDFILLSRPEWDGRLGFAGEHTDLDNHGSVAGAVISGVREGERVRGLLERAAEREGK</sequence>
<dbReference type="AlphaFoldDB" id="A0A0D6EGW9"/>
<name>A0A0D6EGW9_SPOSA</name>
<dbReference type="InterPro" id="IPR036188">
    <property type="entry name" value="FAD/NAD-bd_sf"/>
</dbReference>